<dbReference type="EMBL" id="CAAALY010018297">
    <property type="protein sequence ID" value="VEL13608.1"/>
    <property type="molecule type" value="Genomic_DNA"/>
</dbReference>
<gene>
    <name evidence="1" type="ORF">PXEA_LOCUS7048</name>
</gene>
<dbReference type="Proteomes" id="UP000784294">
    <property type="component" value="Unassembled WGS sequence"/>
</dbReference>
<accession>A0A448WJZ6</accession>
<organism evidence="1 2">
    <name type="scientific">Protopolystoma xenopodis</name>
    <dbReference type="NCBI Taxonomy" id="117903"/>
    <lineage>
        <taxon>Eukaryota</taxon>
        <taxon>Metazoa</taxon>
        <taxon>Spiralia</taxon>
        <taxon>Lophotrochozoa</taxon>
        <taxon>Platyhelminthes</taxon>
        <taxon>Monogenea</taxon>
        <taxon>Polyopisthocotylea</taxon>
        <taxon>Polystomatidea</taxon>
        <taxon>Polystomatidae</taxon>
        <taxon>Protopolystoma</taxon>
    </lineage>
</organism>
<evidence type="ECO:0000313" key="1">
    <source>
        <dbReference type="EMBL" id="VEL13608.1"/>
    </source>
</evidence>
<dbReference type="AlphaFoldDB" id="A0A448WJZ6"/>
<name>A0A448WJZ6_9PLAT</name>
<sequence length="129" mass="14753">MVSIVLLGAQLEVRKSSLVERNPAWPSEFHLSVARLPEKQKVLPSNPPKRRDNKFGESEFGCTLATSKTELAEVPTVRTSSWKEAITLIKEKVSTNTHYTRFEATSRLYLRENHKPQPSLYHKANFPTF</sequence>
<proteinExistence type="predicted"/>
<comment type="caution">
    <text evidence="1">The sequence shown here is derived from an EMBL/GenBank/DDBJ whole genome shotgun (WGS) entry which is preliminary data.</text>
</comment>
<reference evidence="1" key="1">
    <citation type="submission" date="2018-11" db="EMBL/GenBank/DDBJ databases">
        <authorList>
            <consortium name="Pathogen Informatics"/>
        </authorList>
    </citation>
    <scope>NUCLEOTIDE SEQUENCE</scope>
</reference>
<evidence type="ECO:0000313" key="2">
    <source>
        <dbReference type="Proteomes" id="UP000784294"/>
    </source>
</evidence>
<protein>
    <submittedName>
        <fullName evidence="1">Uncharacterized protein</fullName>
    </submittedName>
</protein>
<keyword evidence="2" id="KW-1185">Reference proteome</keyword>